<sequence length="149" mass="17014">MASQGGRNVWATVWKNFVNSLRPRKMKGNLMGLDHNGTKYFEIPANPQEGKRHPSRWFVPVGGEGSFDAELPAEWEAWLRGRRSHPPTAQEVEENMRMMGRKRENAAAIETAFAQMSDKNQTLAEKKGIESFPKYDSFELHPGEKQKKV</sequence>
<dbReference type="Proteomes" id="UP001558652">
    <property type="component" value="Unassembled WGS sequence"/>
</dbReference>
<dbReference type="Pfam" id="PF05071">
    <property type="entry name" value="NDUFA12"/>
    <property type="match status" value="1"/>
</dbReference>
<dbReference type="PANTHER" id="PTHR32470">
    <property type="entry name" value="ADH DEHYDROGENASE [UBIQUINONE] 1 ALPHA SUBCOMPLEX ASSEMBLY FACTOR 2"/>
    <property type="match status" value="1"/>
</dbReference>
<keyword evidence="3" id="KW-1185">Reference proteome</keyword>
<evidence type="ECO:0000313" key="2">
    <source>
        <dbReference type="EMBL" id="KAL1122858.1"/>
    </source>
</evidence>
<accession>A0ABD0YSS9</accession>
<proteinExistence type="inferred from homology"/>
<name>A0ABD0YSS9_9HEMI</name>
<dbReference type="AlphaFoldDB" id="A0ABD0YSS9"/>
<evidence type="ECO:0000256" key="1">
    <source>
        <dbReference type="ARBA" id="ARBA00007355"/>
    </source>
</evidence>
<comment type="caution">
    <text evidence="2">The sequence shown here is derived from an EMBL/GenBank/DDBJ whole genome shotgun (WGS) entry which is preliminary data.</text>
</comment>
<dbReference type="InterPro" id="IPR007763">
    <property type="entry name" value="NDUFA12"/>
</dbReference>
<dbReference type="InterPro" id="IPR052618">
    <property type="entry name" value="ComplexI_NDUFA12"/>
</dbReference>
<dbReference type="EMBL" id="JBFDAA010000013">
    <property type="protein sequence ID" value="KAL1122858.1"/>
    <property type="molecule type" value="Genomic_DNA"/>
</dbReference>
<evidence type="ECO:0000313" key="3">
    <source>
        <dbReference type="Proteomes" id="UP001558652"/>
    </source>
</evidence>
<dbReference type="PANTHER" id="PTHR32470:SF2">
    <property type="entry name" value="NADH DEHYDROGENASE [UBIQUINONE] 1 ALPHA SUBCOMPLEX ASSEMBLY FACTOR 2"/>
    <property type="match status" value="1"/>
</dbReference>
<protein>
    <recommendedName>
        <fullName evidence="4">NADH dehydrogenase [ubiquinone] 1 alpha subcomplex assembly factor 2</fullName>
    </recommendedName>
</protein>
<reference evidence="2 3" key="1">
    <citation type="submission" date="2024-07" db="EMBL/GenBank/DDBJ databases">
        <title>Chromosome-level genome assembly of the water stick insect Ranatra chinensis (Heteroptera: Nepidae).</title>
        <authorList>
            <person name="Liu X."/>
        </authorList>
    </citation>
    <scope>NUCLEOTIDE SEQUENCE [LARGE SCALE GENOMIC DNA]</scope>
    <source>
        <strain evidence="2">Cailab_2021Rc</strain>
        <tissue evidence="2">Muscle</tissue>
    </source>
</reference>
<gene>
    <name evidence="2" type="ORF">AAG570_003184</name>
</gene>
<organism evidence="2 3">
    <name type="scientific">Ranatra chinensis</name>
    <dbReference type="NCBI Taxonomy" id="642074"/>
    <lineage>
        <taxon>Eukaryota</taxon>
        <taxon>Metazoa</taxon>
        <taxon>Ecdysozoa</taxon>
        <taxon>Arthropoda</taxon>
        <taxon>Hexapoda</taxon>
        <taxon>Insecta</taxon>
        <taxon>Pterygota</taxon>
        <taxon>Neoptera</taxon>
        <taxon>Paraneoptera</taxon>
        <taxon>Hemiptera</taxon>
        <taxon>Heteroptera</taxon>
        <taxon>Panheteroptera</taxon>
        <taxon>Nepomorpha</taxon>
        <taxon>Nepidae</taxon>
        <taxon>Ranatrinae</taxon>
        <taxon>Ranatra</taxon>
    </lineage>
</organism>
<evidence type="ECO:0008006" key="4">
    <source>
        <dbReference type="Google" id="ProtNLM"/>
    </source>
</evidence>
<comment type="similarity">
    <text evidence="1">Belongs to the complex I NDUFA12 subunit family.</text>
</comment>